<dbReference type="GO" id="GO:0005509">
    <property type="term" value="F:calcium ion binding"/>
    <property type="evidence" value="ECO:0007669"/>
    <property type="project" value="InterPro"/>
</dbReference>
<evidence type="ECO:0000259" key="5">
    <source>
        <dbReference type="PROSITE" id="PS50119"/>
    </source>
</evidence>
<dbReference type="InParanoid" id="A0A2R5G4Q7"/>
<organism evidence="7 8">
    <name type="scientific">Hondaea fermentalgiana</name>
    <dbReference type="NCBI Taxonomy" id="2315210"/>
    <lineage>
        <taxon>Eukaryota</taxon>
        <taxon>Sar</taxon>
        <taxon>Stramenopiles</taxon>
        <taxon>Bigyra</taxon>
        <taxon>Labyrinthulomycetes</taxon>
        <taxon>Thraustochytrida</taxon>
        <taxon>Thraustochytriidae</taxon>
        <taxon>Hondaea</taxon>
    </lineage>
</organism>
<dbReference type="Pfam" id="PF22586">
    <property type="entry name" value="ANCHR-like_BBOX"/>
    <property type="match status" value="1"/>
</dbReference>
<protein>
    <submittedName>
        <fullName evidence="7">Uncharacterized protein</fullName>
    </submittedName>
</protein>
<evidence type="ECO:0000256" key="2">
    <source>
        <dbReference type="SAM" id="Coils"/>
    </source>
</evidence>
<dbReference type="SUPFAM" id="SSF47473">
    <property type="entry name" value="EF-hand"/>
    <property type="match status" value="1"/>
</dbReference>
<feature type="compositionally biased region" description="Gly residues" evidence="3">
    <location>
        <begin position="337"/>
        <end position="346"/>
    </location>
</feature>
<feature type="domain" description="WW" evidence="4">
    <location>
        <begin position="826"/>
        <end position="846"/>
    </location>
</feature>
<dbReference type="Gene3D" id="2.20.70.10">
    <property type="match status" value="1"/>
</dbReference>
<dbReference type="PROSITE" id="PS50020">
    <property type="entry name" value="WW_DOMAIN_2"/>
    <property type="match status" value="1"/>
</dbReference>
<keyword evidence="1" id="KW-0862">Zinc</keyword>
<feature type="region of interest" description="Disordered" evidence="3">
    <location>
        <begin position="331"/>
        <end position="354"/>
    </location>
</feature>
<dbReference type="OrthoDB" id="64244at2759"/>
<keyword evidence="2" id="KW-0175">Coiled coil</keyword>
<feature type="region of interest" description="Disordered" evidence="3">
    <location>
        <begin position="974"/>
        <end position="994"/>
    </location>
</feature>
<evidence type="ECO:0000259" key="4">
    <source>
        <dbReference type="PROSITE" id="PS50020"/>
    </source>
</evidence>
<evidence type="ECO:0000313" key="8">
    <source>
        <dbReference type="Proteomes" id="UP000241890"/>
    </source>
</evidence>
<evidence type="ECO:0000256" key="3">
    <source>
        <dbReference type="SAM" id="MobiDB-lite"/>
    </source>
</evidence>
<keyword evidence="1" id="KW-0479">Metal-binding</keyword>
<accession>A0A2R5G4Q7</accession>
<reference evidence="7 8" key="1">
    <citation type="submission" date="2017-12" db="EMBL/GenBank/DDBJ databases">
        <title>Sequencing, de novo assembly and annotation of complete genome of a new Thraustochytrid species, strain FCC1311.</title>
        <authorList>
            <person name="Sedici K."/>
            <person name="Godart F."/>
            <person name="Aiese Cigliano R."/>
            <person name="Sanseverino W."/>
            <person name="Barakat M."/>
            <person name="Ortet P."/>
            <person name="Marechal E."/>
            <person name="Cagnac O."/>
            <person name="Amato A."/>
        </authorList>
    </citation>
    <scope>NUCLEOTIDE SEQUENCE [LARGE SCALE GENOMIC DNA]</scope>
</reference>
<dbReference type="CDD" id="cd00201">
    <property type="entry name" value="WW"/>
    <property type="match status" value="1"/>
</dbReference>
<dbReference type="InterPro" id="IPR001202">
    <property type="entry name" value="WW_dom"/>
</dbReference>
<dbReference type="CDD" id="cd19757">
    <property type="entry name" value="Bbox1"/>
    <property type="match status" value="2"/>
</dbReference>
<evidence type="ECO:0000259" key="6">
    <source>
        <dbReference type="PROSITE" id="PS50222"/>
    </source>
</evidence>
<dbReference type="PROSITE" id="PS50119">
    <property type="entry name" value="ZF_BBOX"/>
    <property type="match status" value="1"/>
</dbReference>
<evidence type="ECO:0000313" key="7">
    <source>
        <dbReference type="EMBL" id="GBG26006.1"/>
    </source>
</evidence>
<evidence type="ECO:0000256" key="1">
    <source>
        <dbReference type="PROSITE-ProRule" id="PRU00024"/>
    </source>
</evidence>
<dbReference type="InterPro" id="IPR036020">
    <property type="entry name" value="WW_dom_sf"/>
</dbReference>
<dbReference type="GO" id="GO:0008270">
    <property type="term" value="F:zinc ion binding"/>
    <property type="evidence" value="ECO:0007669"/>
    <property type="project" value="UniProtKB-KW"/>
</dbReference>
<proteinExistence type="predicted"/>
<comment type="caution">
    <text evidence="7">The sequence shown here is derived from an EMBL/GenBank/DDBJ whole genome shotgun (WGS) entry which is preliminary data.</text>
</comment>
<dbReference type="SUPFAM" id="SSF51045">
    <property type="entry name" value="WW domain"/>
    <property type="match status" value="1"/>
</dbReference>
<dbReference type="EMBL" id="BEYU01000017">
    <property type="protein sequence ID" value="GBG26006.1"/>
    <property type="molecule type" value="Genomic_DNA"/>
</dbReference>
<dbReference type="PROSITE" id="PS50222">
    <property type="entry name" value="EF_HAND_2"/>
    <property type="match status" value="1"/>
</dbReference>
<dbReference type="InterPro" id="IPR002048">
    <property type="entry name" value="EF_hand_dom"/>
</dbReference>
<dbReference type="InterPro" id="IPR011992">
    <property type="entry name" value="EF-hand-dom_pair"/>
</dbReference>
<keyword evidence="1" id="KW-0863">Zinc-finger</keyword>
<dbReference type="Proteomes" id="UP000241890">
    <property type="component" value="Unassembled WGS sequence"/>
</dbReference>
<feature type="domain" description="EF-hand" evidence="6">
    <location>
        <begin position="124"/>
        <end position="159"/>
    </location>
</feature>
<name>A0A2R5G4Q7_9STRA</name>
<gene>
    <name evidence="7" type="ORF">FCC1311_022262</name>
</gene>
<feature type="compositionally biased region" description="Basic residues" evidence="3">
    <location>
        <begin position="974"/>
        <end position="988"/>
    </location>
</feature>
<keyword evidence="8" id="KW-1185">Reference proteome</keyword>
<dbReference type="AlphaFoldDB" id="A0A2R5G4Q7"/>
<feature type="coiled-coil region" evidence="2">
    <location>
        <begin position="575"/>
        <end position="624"/>
    </location>
</feature>
<dbReference type="InterPro" id="IPR000315">
    <property type="entry name" value="Znf_B-box"/>
</dbReference>
<sequence>MADAKADSCKAQPAGSGLSPLATRASYLVLKKTHVIPVAKCDGGAPSNQFEEKVSGFSGLPVLVDRKWPAVQFLHELRSAPEHRFAPPLDVAFSKAMPYFQVNMRVLRSAFVENFALDREQRQRAVEAIELCFSALDDDGDALIDWRELLCHLEVLYMPRRLLRERFRAMFRTLTDHRHLLSLDRLWSLLCTFALPHQRELLAGTSWPVMASFVRCEAPVVVLDDADACRMLDLLRIHHRRGWAHRKEDALDVRVYADALGAPQEDNQGNVVPRTAKDHESDLAINTNRLVSKPNAAERAWIETALDVQVDEEAALQAVFATPRTLKALGGSSSSSIGGGGGGENGGRTSSNVSRELSAESYTLRALLQKLSWDRLAPETRVRIRAERVDETYAAFERINTKLRWAEARDFWKRVVCPHLLQTRFERWRAVAVLSIHKKQGAAFAMFRRKRMAMQQLGIHAERRKYHRWRKAVADRFSRRVHLGEAMRLWKDAHSRELRFQKIQIAKAKRLYSSWQLERIFHVWHREAHTRRRFRRIRGIWQRRLVARVFGTWSGNVRTLVEKRQFEEDRSRVRQQILEDEFATVDQKIAELRAQEAAEEKERQEELERERLAAIAEEQRWERERERAFAGYERRTVLKRQEDRRASHKMSILRREERTIERTFEAVMEKAMEDAKREAETFARTHAGKEQLMRDAETIQNDADRLARTKGGAAGAPENEDGAEWKKMYDPVFQSYFFYNPETGEKVTASALSIDEAMSIARTNYVSTMVQAAKEEVERLKDAEIHQKRLIWAGRKVQAAWRVRKARMAVHDMIRAVYIKRVDPYTGTMYYYNTQTRKSAWTKPLNLGPKKDLRPPEWVVRCDGDGQWSYQNNVTPWTSGVEKPAGFLPCLTCSLQLATIRCNTCEHHFCLDCFEAAHPLPVSHVIFRKPYAQLVKDRPEQCVMCKKAVASKFCIECGLLDFYCKRCYTMSHAKNPKRPHQLSAKQKHAPALDF</sequence>
<feature type="domain" description="B box-type" evidence="5">
    <location>
        <begin position="890"/>
        <end position="929"/>
    </location>
</feature>